<dbReference type="PIRSF" id="PIRSF005348">
    <property type="entry name" value="YxkH"/>
    <property type="match status" value="1"/>
</dbReference>
<comment type="caution">
    <text evidence="3">The sequence shown here is derived from an EMBL/GenBank/DDBJ whole genome shotgun (WGS) entry which is preliminary data.</text>
</comment>
<dbReference type="GO" id="GO:0008514">
    <property type="term" value="F:organic anion transmembrane transporter activity"/>
    <property type="evidence" value="ECO:0007669"/>
    <property type="project" value="InterPro"/>
</dbReference>
<feature type="transmembrane region" description="Helical" evidence="2">
    <location>
        <begin position="18"/>
        <end position="37"/>
    </location>
</feature>
<dbReference type="PANTHER" id="PTHR40033:SF1">
    <property type="entry name" value="CITRATE-SODIUM SYMPORTER"/>
    <property type="match status" value="1"/>
</dbReference>
<feature type="transmembrane region" description="Helical" evidence="2">
    <location>
        <begin position="44"/>
        <end position="61"/>
    </location>
</feature>
<dbReference type="GO" id="GO:0005886">
    <property type="term" value="C:plasma membrane"/>
    <property type="evidence" value="ECO:0007669"/>
    <property type="project" value="UniProtKB-UniRule"/>
</dbReference>
<feature type="transmembrane region" description="Helical" evidence="2">
    <location>
        <begin position="204"/>
        <end position="222"/>
    </location>
</feature>
<keyword evidence="2" id="KW-1133">Transmembrane helix</keyword>
<dbReference type="GO" id="GO:0015293">
    <property type="term" value="F:symporter activity"/>
    <property type="evidence" value="ECO:0007669"/>
    <property type="project" value="UniProtKB-UniRule"/>
</dbReference>
<comment type="similarity">
    <text evidence="1">Belongs to the 2-hydroxycarboxylate transporter (2-HCT) (TC 2.A.24) family.</text>
</comment>
<keyword evidence="1" id="KW-0813">Transport</keyword>
<feature type="transmembrane region" description="Helical" evidence="2">
    <location>
        <begin position="108"/>
        <end position="124"/>
    </location>
</feature>
<dbReference type="PANTHER" id="PTHR40033">
    <property type="entry name" value="NA(+)-MALATE SYMPORTER"/>
    <property type="match status" value="1"/>
</dbReference>
<evidence type="ECO:0000313" key="3">
    <source>
        <dbReference type="EMBL" id="MVU77624.1"/>
    </source>
</evidence>
<gene>
    <name evidence="3" type="ORF">GPX89_10275</name>
</gene>
<accession>A0A7K1UTF3</accession>
<keyword evidence="2" id="KW-0812">Transmembrane</keyword>
<keyword evidence="1" id="KW-0769">Symport</keyword>
<dbReference type="EMBL" id="WRPP01000002">
    <property type="protein sequence ID" value="MVU77624.1"/>
    <property type="molecule type" value="Genomic_DNA"/>
</dbReference>
<protein>
    <submittedName>
        <fullName evidence="3">Malate permease</fullName>
    </submittedName>
</protein>
<proteinExistence type="inferred from homology"/>
<evidence type="ECO:0000256" key="1">
    <source>
        <dbReference type="PIRNR" id="PIRNR005348"/>
    </source>
</evidence>
<dbReference type="InterPro" id="IPR004679">
    <property type="entry name" value="2-OHcarboxylate_transport"/>
</dbReference>
<dbReference type="Proteomes" id="UP000466794">
    <property type="component" value="Unassembled WGS sequence"/>
</dbReference>
<keyword evidence="1 2" id="KW-0472">Membrane</keyword>
<sequence length="439" mass="45451">MSSTDKIRRAYPLPVLDGVPLLVPVALTALVLVAGRFRAIPENMIGGLAVIVGLGMLLGPLGNRLPIVSRIGGGALVCLMVPSILVYTKAFDATTVKAATSLMKQANFLYFVIATLVVGSILGMSRKLMVGGLIRIFPPLLAGTVAAVAVGLGTAMAFGYDFHRALFYIVVPILGGGIGEGVIPLSSAYASALGGEPGSYVAELIPAAIIGNIVAIVTAGALRRLGERSPHLDGGGQLVREARHAVVGQFDPVVRQPDPDPVPGREPNYALGVLTITGLFVFATLLEKLIHLPAPVLVIILSVLCKLAGVFPPAVESDARAVYAIISRHFIYPTMIGLGMVYLPLNNVVGVLSPGYVIACAAVVLAMAATGFLVGRTLAMYPVDAALVTVCHSGLGGTGDVAILSAANRMNLMPFAQISTRLGGVTTVITAAWLIRLLG</sequence>
<feature type="transmembrane region" description="Helical" evidence="2">
    <location>
        <begin position="136"/>
        <end position="158"/>
    </location>
</feature>
<dbReference type="AlphaFoldDB" id="A0A7K1UTF3"/>
<organism evidence="3 4">
    <name type="scientific">Nocardia terrae</name>
    <dbReference type="NCBI Taxonomy" id="2675851"/>
    <lineage>
        <taxon>Bacteria</taxon>
        <taxon>Bacillati</taxon>
        <taxon>Actinomycetota</taxon>
        <taxon>Actinomycetes</taxon>
        <taxon>Mycobacteriales</taxon>
        <taxon>Nocardiaceae</taxon>
        <taxon>Nocardia</taxon>
    </lineage>
</organism>
<reference evidence="3 4" key="1">
    <citation type="submission" date="2019-12" db="EMBL/GenBank/DDBJ databases">
        <title>Nocardia sp. nov. ET3-3 isolated from soil.</title>
        <authorList>
            <person name="Kanchanasin P."/>
            <person name="Tanasupawat S."/>
            <person name="Yuki M."/>
            <person name="Kudo T."/>
        </authorList>
    </citation>
    <scope>NUCLEOTIDE SEQUENCE [LARGE SCALE GENOMIC DNA]</scope>
    <source>
        <strain evidence="3 4">ET3-3</strain>
    </source>
</reference>
<feature type="transmembrane region" description="Helical" evidence="2">
    <location>
        <begin position="355"/>
        <end position="374"/>
    </location>
</feature>
<feature type="transmembrane region" description="Helical" evidence="2">
    <location>
        <begin position="386"/>
        <end position="406"/>
    </location>
</feature>
<name>A0A7K1UTF3_9NOCA</name>
<dbReference type="Pfam" id="PF03390">
    <property type="entry name" value="2HCT"/>
    <property type="match status" value="1"/>
</dbReference>
<feature type="transmembrane region" description="Helical" evidence="2">
    <location>
        <begin position="67"/>
        <end position="87"/>
    </location>
</feature>
<feature type="transmembrane region" description="Helical" evidence="2">
    <location>
        <begin position="165"/>
        <end position="184"/>
    </location>
</feature>
<evidence type="ECO:0000313" key="4">
    <source>
        <dbReference type="Proteomes" id="UP000466794"/>
    </source>
</evidence>
<keyword evidence="4" id="KW-1185">Reference proteome</keyword>
<dbReference type="RefSeq" id="WP_157387301.1">
    <property type="nucleotide sequence ID" value="NZ_WRPP01000002.1"/>
</dbReference>
<feature type="transmembrane region" description="Helical" evidence="2">
    <location>
        <begin position="292"/>
        <end position="309"/>
    </location>
</feature>
<evidence type="ECO:0000256" key="2">
    <source>
        <dbReference type="SAM" id="Phobius"/>
    </source>
</evidence>
<feature type="transmembrane region" description="Helical" evidence="2">
    <location>
        <begin position="321"/>
        <end position="343"/>
    </location>
</feature>